<accession>A0A9P5TWN6</accession>
<name>A0A9P5TWN6_9AGAR</name>
<sequence>MQAIDDLLTATIDDEMLQGMEHWTGAEDSLLGRRRKLRRTYIVKEFVKALEDGNEENAITLTGPTIYTVHKDIDKENSSVSKSKCIVKKCKTNGESDNTVENGGTDNAGSGAVIMPNDRNIKLGAQYDPHVLSNYGGLLFCQRLAKLKQADFRNVKGDLIPPWRYYNELRPGTLIIANISIAVYVIPGKEGRMDRKIYHANINSLKVLAYSDIPIAKPGVDEPRNDAGSLAFKALLDDTKGSSSDETLGGEAGKAITCAKLNVFKVQIPGISLKDLVDSDGNVNIDIGVPTSIVNNEEMELEDKTAPNPLPLFSSTDLNQCAGKDTVGVQQAVVDTATDPLPSFPGLSRSSTKKACKRAHEKELHIKNARKHEEDSDEWPRAVLHAMNSSAVTIADFNASTLPVALTGWLWHHLSLLIEKKFKLVNWDGKTCTCLVDEEDHIVAVLAGQPIHADD</sequence>
<organism evidence="1 2">
    <name type="scientific">Rhodocollybia butyracea</name>
    <dbReference type="NCBI Taxonomy" id="206335"/>
    <lineage>
        <taxon>Eukaryota</taxon>
        <taxon>Fungi</taxon>
        <taxon>Dikarya</taxon>
        <taxon>Basidiomycota</taxon>
        <taxon>Agaricomycotina</taxon>
        <taxon>Agaricomycetes</taxon>
        <taxon>Agaricomycetidae</taxon>
        <taxon>Agaricales</taxon>
        <taxon>Marasmiineae</taxon>
        <taxon>Omphalotaceae</taxon>
        <taxon>Rhodocollybia</taxon>
    </lineage>
</organism>
<evidence type="ECO:0000313" key="1">
    <source>
        <dbReference type="EMBL" id="KAF9024872.1"/>
    </source>
</evidence>
<dbReference type="AlphaFoldDB" id="A0A9P5TWN6"/>
<gene>
    <name evidence="1" type="ORF">BDP27DRAFT_1376691</name>
</gene>
<reference evidence="1" key="1">
    <citation type="submission" date="2020-11" db="EMBL/GenBank/DDBJ databases">
        <authorList>
            <consortium name="DOE Joint Genome Institute"/>
            <person name="Ahrendt S."/>
            <person name="Riley R."/>
            <person name="Andreopoulos W."/>
            <person name="Labutti K."/>
            <person name="Pangilinan J."/>
            <person name="Ruiz-Duenas F.J."/>
            <person name="Barrasa J.M."/>
            <person name="Sanchez-Garcia M."/>
            <person name="Camarero S."/>
            <person name="Miyauchi S."/>
            <person name="Serrano A."/>
            <person name="Linde D."/>
            <person name="Babiker R."/>
            <person name="Drula E."/>
            <person name="Ayuso-Fernandez I."/>
            <person name="Pacheco R."/>
            <person name="Padilla G."/>
            <person name="Ferreira P."/>
            <person name="Barriuso J."/>
            <person name="Kellner H."/>
            <person name="Castanera R."/>
            <person name="Alfaro M."/>
            <person name="Ramirez L."/>
            <person name="Pisabarro A.G."/>
            <person name="Kuo A."/>
            <person name="Tritt A."/>
            <person name="Lipzen A."/>
            <person name="He G."/>
            <person name="Yan M."/>
            <person name="Ng V."/>
            <person name="Cullen D."/>
            <person name="Martin F."/>
            <person name="Rosso M.-N."/>
            <person name="Henrissat B."/>
            <person name="Hibbett D."/>
            <person name="Martinez A.T."/>
            <person name="Grigoriev I.V."/>
        </authorList>
    </citation>
    <scope>NUCLEOTIDE SEQUENCE</scope>
    <source>
        <strain evidence="1">AH 40177</strain>
    </source>
</reference>
<keyword evidence="2" id="KW-1185">Reference proteome</keyword>
<protein>
    <submittedName>
        <fullName evidence="1">Uncharacterized protein</fullName>
    </submittedName>
</protein>
<proteinExistence type="predicted"/>
<dbReference type="OrthoDB" id="3060725at2759"/>
<evidence type="ECO:0000313" key="2">
    <source>
        <dbReference type="Proteomes" id="UP000772434"/>
    </source>
</evidence>
<dbReference type="Proteomes" id="UP000772434">
    <property type="component" value="Unassembled WGS sequence"/>
</dbReference>
<dbReference type="EMBL" id="JADNRY010000894">
    <property type="protein sequence ID" value="KAF9024872.1"/>
    <property type="molecule type" value="Genomic_DNA"/>
</dbReference>
<comment type="caution">
    <text evidence="1">The sequence shown here is derived from an EMBL/GenBank/DDBJ whole genome shotgun (WGS) entry which is preliminary data.</text>
</comment>